<sequence>MSEEEKHKNAEDLTASGADRSATPNARGPSEEDLPPSLKAIEAELAALTPRTDRLDRERVIFLAGQQSVVGCVGRKGTVPFSLRENRDSPLRENRDSPLRENRDSPLRENRDSPLRENRDSARARWGWPAAFSAMTAVAVTLLLMLLLQPQAPGEVRFVEVPVQPSGNDGVEPDADFPSSPSDGQHVEPTPG</sequence>
<feature type="region of interest" description="Disordered" evidence="1">
    <location>
        <begin position="1"/>
        <end position="39"/>
    </location>
</feature>
<reference evidence="3" key="1">
    <citation type="journal article" date="2014" name="Front. Microbiol.">
        <title>High frequency of phylogenetically diverse reductive dehalogenase-homologous genes in deep subseafloor sedimentary metagenomes.</title>
        <authorList>
            <person name="Kawai M."/>
            <person name="Futagami T."/>
            <person name="Toyoda A."/>
            <person name="Takaki Y."/>
            <person name="Nishi S."/>
            <person name="Hori S."/>
            <person name="Arai W."/>
            <person name="Tsubouchi T."/>
            <person name="Morono Y."/>
            <person name="Uchiyama I."/>
            <person name="Ito T."/>
            <person name="Fujiyama A."/>
            <person name="Inagaki F."/>
            <person name="Takami H."/>
        </authorList>
    </citation>
    <scope>NUCLEOTIDE SEQUENCE</scope>
    <source>
        <strain evidence="3">Expedition CK06-06</strain>
    </source>
</reference>
<proteinExistence type="predicted"/>
<feature type="region of interest" description="Disordered" evidence="1">
    <location>
        <begin position="160"/>
        <end position="192"/>
    </location>
</feature>
<evidence type="ECO:0000256" key="2">
    <source>
        <dbReference type="SAM" id="Phobius"/>
    </source>
</evidence>
<dbReference type="EMBL" id="BARS01053325">
    <property type="protein sequence ID" value="GAG50664.1"/>
    <property type="molecule type" value="Genomic_DNA"/>
</dbReference>
<keyword evidence="2" id="KW-0812">Transmembrane</keyword>
<evidence type="ECO:0000313" key="3">
    <source>
        <dbReference type="EMBL" id="GAG50664.1"/>
    </source>
</evidence>
<feature type="compositionally biased region" description="Basic and acidic residues" evidence="1">
    <location>
        <begin position="1"/>
        <end position="11"/>
    </location>
</feature>
<feature type="compositionally biased region" description="Basic and acidic residues" evidence="1">
    <location>
        <begin position="84"/>
        <end position="122"/>
    </location>
</feature>
<evidence type="ECO:0000256" key="1">
    <source>
        <dbReference type="SAM" id="MobiDB-lite"/>
    </source>
</evidence>
<accession>X0Y3Z8</accession>
<gene>
    <name evidence="3" type="ORF">S01H1_79148</name>
</gene>
<name>X0Y3Z8_9ZZZZ</name>
<keyword evidence="2" id="KW-0472">Membrane</keyword>
<feature type="region of interest" description="Disordered" evidence="1">
    <location>
        <begin position="80"/>
        <end position="122"/>
    </location>
</feature>
<feature type="transmembrane region" description="Helical" evidence="2">
    <location>
        <begin position="126"/>
        <end position="148"/>
    </location>
</feature>
<comment type="caution">
    <text evidence="3">The sequence shown here is derived from an EMBL/GenBank/DDBJ whole genome shotgun (WGS) entry which is preliminary data.</text>
</comment>
<feature type="non-terminal residue" evidence="3">
    <location>
        <position position="192"/>
    </location>
</feature>
<protein>
    <submittedName>
        <fullName evidence="3">Uncharacterized protein</fullName>
    </submittedName>
</protein>
<organism evidence="3">
    <name type="scientific">marine sediment metagenome</name>
    <dbReference type="NCBI Taxonomy" id="412755"/>
    <lineage>
        <taxon>unclassified sequences</taxon>
        <taxon>metagenomes</taxon>
        <taxon>ecological metagenomes</taxon>
    </lineage>
</organism>
<keyword evidence="2" id="KW-1133">Transmembrane helix</keyword>
<dbReference type="AlphaFoldDB" id="X0Y3Z8"/>